<keyword evidence="9" id="KW-1185">Reference proteome</keyword>
<evidence type="ECO:0000313" key="7">
    <source>
        <dbReference type="EMBL" id="QCA28299.1"/>
    </source>
</evidence>
<evidence type="ECO:0000256" key="4">
    <source>
        <dbReference type="ARBA" id="ARBA00022807"/>
    </source>
</evidence>
<keyword evidence="2 8" id="KW-0645">Protease</keyword>
<protein>
    <recommendedName>
        <fullName evidence="6">Ribosomal processing cysteine protease Prp</fullName>
    </recommendedName>
</protein>
<dbReference type="PANTHER" id="PTHR39178:SF1">
    <property type="entry name" value="RIBOSOMAL-PROCESSING CYSTEINE PROTEASE PRP"/>
    <property type="match status" value="1"/>
</dbReference>
<evidence type="ECO:0000256" key="5">
    <source>
        <dbReference type="ARBA" id="ARBA00044503"/>
    </source>
</evidence>
<dbReference type="InterPro" id="IPR007422">
    <property type="entry name" value="Peptidase_Prp"/>
</dbReference>
<evidence type="ECO:0000256" key="2">
    <source>
        <dbReference type="ARBA" id="ARBA00022670"/>
    </source>
</evidence>
<dbReference type="EMBL" id="CP038865">
    <property type="protein sequence ID" value="QCA28299.1"/>
    <property type="molecule type" value="Genomic_DNA"/>
</dbReference>
<sequence length="112" mass="12403">MIKGTFKRNKENQAIEAFEISGHAGSGPYGSDIVCAAVSALTFSTVNGIAKLSQVEPLVDMDNDNEGYLYVTLKEDLSDKELEISQLLLENLLLGLQDIQNEYNQFMMIQVN</sequence>
<dbReference type="SUPFAM" id="SSF118010">
    <property type="entry name" value="TM1457-like"/>
    <property type="match status" value="1"/>
</dbReference>
<accession>A0AAJ5JM31</accession>
<dbReference type="Pfam" id="PF04327">
    <property type="entry name" value="Peptidase_Prp"/>
    <property type="match status" value="1"/>
</dbReference>
<dbReference type="Proteomes" id="UP000297725">
    <property type="component" value="Unassembled WGS sequence"/>
</dbReference>
<organism evidence="8 10">
    <name type="scientific">Vagococcus xieshaowenii</name>
    <dbReference type="NCBI Taxonomy" id="2562451"/>
    <lineage>
        <taxon>Bacteria</taxon>
        <taxon>Bacillati</taxon>
        <taxon>Bacillota</taxon>
        <taxon>Bacilli</taxon>
        <taxon>Lactobacillales</taxon>
        <taxon>Enterococcaceae</taxon>
        <taxon>Vagococcus</taxon>
    </lineage>
</organism>
<dbReference type="GO" id="GO:0042254">
    <property type="term" value="P:ribosome biogenesis"/>
    <property type="evidence" value="ECO:0007669"/>
    <property type="project" value="UniProtKB-KW"/>
</dbReference>
<comment type="similarity">
    <text evidence="5">Belongs to the Prp family.</text>
</comment>
<dbReference type="CDD" id="cd16332">
    <property type="entry name" value="Prp-like"/>
    <property type="match status" value="1"/>
</dbReference>
<reference evidence="8 10" key="1">
    <citation type="submission" date="2019-03" db="EMBL/GenBank/DDBJ databases">
        <title>Vagococcus sp. was isolated fron gut of Carduelis flavirostris.</title>
        <authorList>
            <person name="Ge Y."/>
        </authorList>
    </citation>
    <scope>NUCLEOTIDE SEQUENCE [LARGE SCALE GENOMIC DNA]</scope>
    <source>
        <strain evidence="8 10">CF-210</strain>
    </source>
</reference>
<dbReference type="Proteomes" id="UP000296883">
    <property type="component" value="Chromosome"/>
</dbReference>
<dbReference type="Gene3D" id="3.30.70.1490">
    <property type="entry name" value="Cysteine protease Prp"/>
    <property type="match status" value="1"/>
</dbReference>
<name>A0AAJ5JM31_9ENTE</name>
<keyword evidence="4" id="KW-0788">Thiol protease</keyword>
<reference evidence="7 9" key="2">
    <citation type="journal article" date="2020" name="Int. J. Syst. Evol. Microbiol.">
        <title>Vagococcus xieshaowenii sp. nov., isolated from snow finch (Montifringilla taczanowskii) cloacal content.</title>
        <authorList>
            <person name="Ge Y."/>
            <person name="Yang J."/>
            <person name="Lai X.H."/>
            <person name="Zhang G."/>
            <person name="Jin D."/>
            <person name="Lu S."/>
            <person name="Wang B."/>
            <person name="Huang Y."/>
            <person name="Huang Y."/>
            <person name="Ren Z."/>
            <person name="Zhang X."/>
            <person name="Xu J."/>
        </authorList>
    </citation>
    <scope>NUCLEOTIDE SEQUENCE [LARGE SCALE GENOMIC DNA]</scope>
    <source>
        <strain evidence="7">Personal::cf-49</strain>
        <strain evidence="9">personal::cf-49</strain>
    </source>
</reference>
<dbReference type="PANTHER" id="PTHR39178">
    <property type="entry name" value="HYPOTHETICAL RIBOSOME-ASSOCIATED PROTEIN"/>
    <property type="match status" value="1"/>
</dbReference>
<evidence type="ECO:0000256" key="1">
    <source>
        <dbReference type="ARBA" id="ARBA00022517"/>
    </source>
</evidence>
<dbReference type="InterPro" id="IPR036764">
    <property type="entry name" value="Peptidase_Prp_sf"/>
</dbReference>
<dbReference type="GO" id="GO:0008234">
    <property type="term" value="F:cysteine-type peptidase activity"/>
    <property type="evidence" value="ECO:0007669"/>
    <property type="project" value="UniProtKB-KW"/>
</dbReference>
<evidence type="ECO:0000313" key="10">
    <source>
        <dbReference type="Proteomes" id="UP000297725"/>
    </source>
</evidence>
<gene>
    <name evidence="8" type="ORF">E4031_03805</name>
    <name evidence="7" type="ORF">E4Z98_02845</name>
</gene>
<evidence type="ECO:0000256" key="3">
    <source>
        <dbReference type="ARBA" id="ARBA00022801"/>
    </source>
</evidence>
<dbReference type="RefSeq" id="WP_135254135.1">
    <property type="nucleotide sequence ID" value="NZ_CP038865.1"/>
</dbReference>
<dbReference type="AlphaFoldDB" id="A0AAJ5JM31"/>
<keyword evidence="3" id="KW-0378">Hydrolase</keyword>
<dbReference type="GO" id="GO:0006508">
    <property type="term" value="P:proteolysis"/>
    <property type="evidence" value="ECO:0007669"/>
    <property type="project" value="UniProtKB-KW"/>
</dbReference>
<evidence type="ECO:0000313" key="8">
    <source>
        <dbReference type="EMBL" id="TFZ42313.1"/>
    </source>
</evidence>
<keyword evidence="1" id="KW-0690">Ribosome biogenesis</keyword>
<dbReference type="EMBL" id="SRHU01000013">
    <property type="protein sequence ID" value="TFZ42313.1"/>
    <property type="molecule type" value="Genomic_DNA"/>
</dbReference>
<evidence type="ECO:0000313" key="9">
    <source>
        <dbReference type="Proteomes" id="UP000296883"/>
    </source>
</evidence>
<proteinExistence type="inferred from homology"/>
<evidence type="ECO:0000256" key="6">
    <source>
        <dbReference type="ARBA" id="ARBA00044538"/>
    </source>
</evidence>